<gene>
    <name evidence="1" type="ORF">J2Z31_005942</name>
</gene>
<dbReference type="EMBL" id="JAGILA010000013">
    <property type="protein sequence ID" value="MBP2239395.1"/>
    <property type="molecule type" value="Genomic_DNA"/>
</dbReference>
<organism evidence="1 2">
    <name type="scientific">Sinorhizobium kostiense</name>
    <dbReference type="NCBI Taxonomy" id="76747"/>
    <lineage>
        <taxon>Bacteria</taxon>
        <taxon>Pseudomonadati</taxon>
        <taxon>Pseudomonadota</taxon>
        <taxon>Alphaproteobacteria</taxon>
        <taxon>Hyphomicrobiales</taxon>
        <taxon>Rhizobiaceae</taxon>
        <taxon>Sinorhizobium/Ensifer group</taxon>
        <taxon>Sinorhizobium</taxon>
    </lineage>
</organism>
<name>A0ABS4R913_9HYPH</name>
<sequence length="29" mass="3274">MKDTMISVDLTKSVFQLHAASMTGDVKYR</sequence>
<dbReference type="Proteomes" id="UP000730739">
    <property type="component" value="Unassembled WGS sequence"/>
</dbReference>
<protein>
    <recommendedName>
        <fullName evidence="3">Transposase</fullName>
    </recommendedName>
</protein>
<accession>A0ABS4R913</accession>
<evidence type="ECO:0008006" key="3">
    <source>
        <dbReference type="Google" id="ProtNLM"/>
    </source>
</evidence>
<evidence type="ECO:0000313" key="1">
    <source>
        <dbReference type="EMBL" id="MBP2239395.1"/>
    </source>
</evidence>
<proteinExistence type="predicted"/>
<evidence type="ECO:0000313" key="2">
    <source>
        <dbReference type="Proteomes" id="UP000730739"/>
    </source>
</evidence>
<reference evidence="1 2" key="1">
    <citation type="submission" date="2021-03" db="EMBL/GenBank/DDBJ databases">
        <title>Genomic Encyclopedia of Type Strains, Phase IV (KMG-IV): sequencing the most valuable type-strain genomes for metagenomic binning, comparative biology and taxonomic classification.</title>
        <authorList>
            <person name="Goeker M."/>
        </authorList>
    </citation>
    <scope>NUCLEOTIDE SEQUENCE [LARGE SCALE GENOMIC DNA]</scope>
    <source>
        <strain evidence="1 2">DSM 13372</strain>
    </source>
</reference>
<comment type="caution">
    <text evidence="1">The sequence shown here is derived from an EMBL/GenBank/DDBJ whole genome shotgun (WGS) entry which is preliminary data.</text>
</comment>
<keyword evidence="2" id="KW-1185">Reference proteome</keyword>